<dbReference type="SUPFAM" id="SSF53448">
    <property type="entry name" value="Nucleotide-diphospho-sugar transferases"/>
    <property type="match status" value="1"/>
</dbReference>
<dbReference type="GO" id="GO:0016757">
    <property type="term" value="F:glycosyltransferase activity"/>
    <property type="evidence" value="ECO:0007669"/>
    <property type="project" value="UniProtKB-ARBA"/>
</dbReference>
<dbReference type="InterPro" id="IPR028098">
    <property type="entry name" value="Glyco_trans_4-like_N"/>
</dbReference>
<dbReference type="CDD" id="cd00761">
    <property type="entry name" value="Glyco_tranf_GTA_type"/>
    <property type="match status" value="1"/>
</dbReference>
<dbReference type="Proteomes" id="UP000321514">
    <property type="component" value="Unassembled WGS sequence"/>
</dbReference>
<evidence type="ECO:0000259" key="1">
    <source>
        <dbReference type="Pfam" id="PF00535"/>
    </source>
</evidence>
<dbReference type="PANTHER" id="PTHR43685:SF2">
    <property type="entry name" value="GLYCOSYLTRANSFERASE 2-LIKE DOMAIN-CONTAINING PROTEIN"/>
    <property type="match status" value="1"/>
</dbReference>
<dbReference type="PANTHER" id="PTHR43685">
    <property type="entry name" value="GLYCOSYLTRANSFERASE"/>
    <property type="match status" value="1"/>
</dbReference>
<evidence type="ECO:0000313" key="6">
    <source>
        <dbReference type="Proteomes" id="UP000321514"/>
    </source>
</evidence>
<evidence type="ECO:0000313" key="3">
    <source>
        <dbReference type="EMBL" id="GEN09264.1"/>
    </source>
</evidence>
<dbReference type="InterPro" id="IPR001173">
    <property type="entry name" value="Glyco_trans_2-like"/>
</dbReference>
<dbReference type="InterPro" id="IPR050834">
    <property type="entry name" value="Glycosyltransf_2"/>
</dbReference>
<dbReference type="Pfam" id="PF00535">
    <property type="entry name" value="Glycos_transf_2"/>
    <property type="match status" value="1"/>
</dbReference>
<accession>A0A511T513</accession>
<evidence type="ECO:0000259" key="2">
    <source>
        <dbReference type="Pfam" id="PF13579"/>
    </source>
</evidence>
<dbReference type="Proteomes" id="UP000183760">
    <property type="component" value="Unassembled WGS sequence"/>
</dbReference>
<dbReference type="EMBL" id="FOIB01000005">
    <property type="protein sequence ID" value="SEU16914.1"/>
    <property type="molecule type" value="Genomic_DNA"/>
</dbReference>
<dbReference type="Pfam" id="PF13579">
    <property type="entry name" value="Glyco_trans_4_4"/>
    <property type="match status" value="1"/>
</dbReference>
<keyword evidence="5" id="KW-1185">Reference proteome</keyword>
<sequence>MRICLVCRALPDSPDEGVGAHALSMSRALSAAGHEVHLLTTPHPALEQTRALLPGIHLHTVPSELTPGFAGAFPSPPLRHSMAVYLALRELHASHPFDVIEFPEQEGEGYFSLRARRTLGHFASAVLAVRLHGPTHEARALNRVATMDMDVAQVEHVEDTSMRDADLLLSPTRALLEQVGTRLKSEARGVVVPPPFVARSNASPPRRTQTPRPRVVYAGRLEYRAGLHLLIDAMQSLFERGVDAELRFIGDDTETGPFGRSLRGWLERQVAPAWHERIHFDSALPDAELAAAFAATTVCCFPAPSGPAPDTCLEAMSSGVLVVGDDAGGLADLIEDGRSGLLFRSGDVGQLAATLEKALALPLLRETAQREAPLRVADLHAPARIVKQWETAVEGVAHVRNHVLPRPARERSDTPRVSVLLPYFNMGRYLPETLRSIRAQTFTDYEIILVDDGSTDPESIELLDRVQAPDLRIIRKQNGGLSSARNAGLKVARGHYILPLDPDDLIAPTFLEKCLTVLEGTPGLGYVTSLVTYFVEDATHVTGGWAPWGVERDALWVANVASTCTALMRRSHLEEVGGYDEWLTGFEDWDVFCSLAERGLGGSVIPEPLFHYRLRQDSMTRTSMVGDRPPLMAYLRQKHPRLALHPERSLCILQGEALKLESLALARAAEAVPRPLLDKVVDRVNGTLKRFDFVHHALRGVATRVVGTEDASRPLRQQLMDRLRGRR</sequence>
<dbReference type="Gene3D" id="3.40.50.2000">
    <property type="entry name" value="Glycogen Phosphorylase B"/>
    <property type="match status" value="2"/>
</dbReference>
<dbReference type="InterPro" id="IPR029044">
    <property type="entry name" value="Nucleotide-diphossugar_trans"/>
</dbReference>
<dbReference type="AlphaFoldDB" id="A0A511T513"/>
<reference evidence="4 5" key="1">
    <citation type="submission" date="2016-10" db="EMBL/GenBank/DDBJ databases">
        <authorList>
            <person name="Varghese N."/>
            <person name="Submissions S."/>
        </authorList>
    </citation>
    <scope>NUCLEOTIDE SEQUENCE [LARGE SCALE GENOMIC DNA]</scope>
    <source>
        <strain evidence="4 5">DSM 16525</strain>
    </source>
</reference>
<dbReference type="SUPFAM" id="SSF53756">
    <property type="entry name" value="UDP-Glycosyltransferase/glycogen phosphorylase"/>
    <property type="match status" value="1"/>
</dbReference>
<evidence type="ECO:0000313" key="4">
    <source>
        <dbReference type="EMBL" id="SEU16914.1"/>
    </source>
</evidence>
<reference evidence="3 6" key="2">
    <citation type="submission" date="2019-07" db="EMBL/GenBank/DDBJ databases">
        <title>Whole genome shotgun sequence of Myxococcus fulvus NBRC 100333.</title>
        <authorList>
            <person name="Hosoyama A."/>
            <person name="Uohara A."/>
            <person name="Ohji S."/>
            <person name="Ichikawa N."/>
        </authorList>
    </citation>
    <scope>NUCLEOTIDE SEQUENCE [LARGE SCALE GENOMIC DNA]</scope>
    <source>
        <strain evidence="3 6">NBRC 100333</strain>
    </source>
</reference>
<dbReference type="OrthoDB" id="9807414at2"/>
<feature type="domain" description="Glycosyltransferase subfamily 4-like N-terminal" evidence="2">
    <location>
        <begin position="17"/>
        <end position="194"/>
    </location>
</feature>
<dbReference type="EMBL" id="BJXR01000033">
    <property type="protein sequence ID" value="GEN09264.1"/>
    <property type="molecule type" value="Genomic_DNA"/>
</dbReference>
<dbReference type="CDD" id="cd03801">
    <property type="entry name" value="GT4_PimA-like"/>
    <property type="match status" value="1"/>
</dbReference>
<name>A0A511T513_MYXFU</name>
<feature type="domain" description="Glycosyltransferase 2-like" evidence="1">
    <location>
        <begin position="418"/>
        <end position="576"/>
    </location>
</feature>
<comment type="caution">
    <text evidence="3">The sequence shown here is derived from an EMBL/GenBank/DDBJ whole genome shotgun (WGS) entry which is preliminary data.</text>
</comment>
<gene>
    <name evidence="3" type="ORF">MFU01_43010</name>
    <name evidence="4" type="ORF">SAMN05443572_105518</name>
</gene>
<dbReference type="Pfam" id="PF13692">
    <property type="entry name" value="Glyco_trans_1_4"/>
    <property type="match status" value="1"/>
</dbReference>
<dbReference type="Gene3D" id="3.90.550.10">
    <property type="entry name" value="Spore Coat Polysaccharide Biosynthesis Protein SpsA, Chain A"/>
    <property type="match status" value="1"/>
</dbReference>
<protein>
    <submittedName>
        <fullName evidence="4">Glycosyltransferase involved in cell wall bisynthesis</fullName>
    </submittedName>
</protein>
<organism evidence="3 6">
    <name type="scientific">Myxococcus fulvus</name>
    <dbReference type="NCBI Taxonomy" id="33"/>
    <lineage>
        <taxon>Bacteria</taxon>
        <taxon>Pseudomonadati</taxon>
        <taxon>Myxococcota</taxon>
        <taxon>Myxococcia</taxon>
        <taxon>Myxococcales</taxon>
        <taxon>Cystobacterineae</taxon>
        <taxon>Myxococcaceae</taxon>
        <taxon>Myxococcus</taxon>
    </lineage>
</organism>
<proteinExistence type="predicted"/>
<evidence type="ECO:0000313" key="5">
    <source>
        <dbReference type="Proteomes" id="UP000183760"/>
    </source>
</evidence>
<dbReference type="GO" id="GO:0044010">
    <property type="term" value="P:single-species biofilm formation"/>
    <property type="evidence" value="ECO:0007669"/>
    <property type="project" value="TreeGrafter"/>
</dbReference>
<dbReference type="RefSeq" id="WP_074955459.1">
    <property type="nucleotide sequence ID" value="NZ_BJXR01000033.1"/>
</dbReference>
<dbReference type="STRING" id="1334629.MFUL124B02_27870"/>